<dbReference type="PANTHER" id="PTHR31333">
    <property type="entry name" value="PWWP DOMAIN-CONTAINING DNA REPAIR FACTOR 3 FAMILY MEMBER"/>
    <property type="match status" value="1"/>
</dbReference>
<evidence type="ECO:0000256" key="2">
    <source>
        <dbReference type="SAM" id="MobiDB-lite"/>
    </source>
</evidence>
<dbReference type="PANTHER" id="PTHR31333:SF4">
    <property type="entry name" value="PWWP DOMAIN-CONTAINING DNA REPAIR FACTOR 3A"/>
    <property type="match status" value="1"/>
</dbReference>
<feature type="region of interest" description="Disordered" evidence="2">
    <location>
        <begin position="502"/>
        <end position="536"/>
    </location>
</feature>
<dbReference type="AlphaFoldDB" id="A0A8U0SJ22"/>
<dbReference type="RefSeq" id="XP_044943777.1">
    <property type="nucleotide sequence ID" value="XM_045087842.1"/>
</dbReference>
<dbReference type="CTD" id="84939"/>
<feature type="compositionally biased region" description="Polar residues" evidence="2">
    <location>
        <begin position="136"/>
        <end position="148"/>
    </location>
</feature>
<evidence type="ECO:0000259" key="5">
    <source>
        <dbReference type="Pfam" id="PF20887"/>
    </source>
</evidence>
<proteinExistence type="inferred from homology"/>
<feature type="compositionally biased region" description="Basic and acidic residues" evidence="2">
    <location>
        <begin position="252"/>
        <end position="263"/>
    </location>
</feature>
<dbReference type="InterPro" id="IPR040263">
    <property type="entry name" value="PWP3A_3B_4"/>
</dbReference>
<dbReference type="InterPro" id="IPR048795">
    <property type="entry name" value="PWP3A_3B_4_C"/>
</dbReference>
<feature type="domain" description="PWWP" evidence="5">
    <location>
        <begin position="6"/>
        <end position="100"/>
    </location>
</feature>
<dbReference type="Gene3D" id="6.10.300.20">
    <property type="match status" value="1"/>
</dbReference>
<evidence type="ECO:0000256" key="1">
    <source>
        <dbReference type="ARBA" id="ARBA00008188"/>
    </source>
</evidence>
<dbReference type="Pfam" id="PF20886">
    <property type="entry name" value="PWP3A-B_C"/>
    <property type="match status" value="1"/>
</dbReference>
<dbReference type="SUPFAM" id="SSF63748">
    <property type="entry name" value="Tudor/PWWP/MBT"/>
    <property type="match status" value="1"/>
</dbReference>
<gene>
    <name evidence="7 8" type="primary">PWWP3A</name>
</gene>
<dbReference type="GO" id="GO:0006325">
    <property type="term" value="P:chromatin organization"/>
    <property type="evidence" value="ECO:0007669"/>
    <property type="project" value="TreeGrafter"/>
</dbReference>
<dbReference type="RefSeq" id="XP_044943766.1">
    <property type="nucleotide sequence ID" value="XM_045087831.1"/>
</dbReference>
<comment type="similarity">
    <text evidence="1">Belongs to the PWWP3A family.</text>
</comment>
<accession>A0A8U0SJ22</accession>
<dbReference type="Pfam" id="PF20887">
    <property type="entry name" value="PWP3A-B_N"/>
    <property type="match status" value="1"/>
</dbReference>
<organism evidence="6 8">
    <name type="scientific">Mustela putorius furo</name>
    <name type="common">European domestic ferret</name>
    <name type="synonym">Mustela furo</name>
    <dbReference type="NCBI Taxonomy" id="9669"/>
    <lineage>
        <taxon>Eukaryota</taxon>
        <taxon>Metazoa</taxon>
        <taxon>Chordata</taxon>
        <taxon>Craniata</taxon>
        <taxon>Vertebrata</taxon>
        <taxon>Euteleostomi</taxon>
        <taxon>Mammalia</taxon>
        <taxon>Eutheria</taxon>
        <taxon>Laurasiatheria</taxon>
        <taxon>Carnivora</taxon>
        <taxon>Caniformia</taxon>
        <taxon>Musteloidea</taxon>
        <taxon>Mustelidae</taxon>
        <taxon>Mustelinae</taxon>
        <taxon>Mustela</taxon>
    </lineage>
</organism>
<dbReference type="Gene3D" id="2.30.30.140">
    <property type="match status" value="1"/>
</dbReference>
<dbReference type="GO" id="GO:0006281">
    <property type="term" value="P:DNA repair"/>
    <property type="evidence" value="ECO:0007669"/>
    <property type="project" value="TreeGrafter"/>
</dbReference>
<feature type="compositionally biased region" description="Low complexity" evidence="2">
    <location>
        <begin position="188"/>
        <end position="203"/>
    </location>
</feature>
<feature type="compositionally biased region" description="Basic and acidic residues" evidence="2">
    <location>
        <begin position="166"/>
        <end position="183"/>
    </location>
</feature>
<name>A0A8U0SJ22_MUSPF</name>
<evidence type="ECO:0000313" key="8">
    <source>
        <dbReference type="RefSeq" id="XP_044943777.1"/>
    </source>
</evidence>
<evidence type="ECO:0000259" key="3">
    <source>
        <dbReference type="Pfam" id="PF20884"/>
    </source>
</evidence>
<dbReference type="InterPro" id="IPR035504">
    <property type="entry name" value="MUM1-like_PWWP"/>
</dbReference>
<reference evidence="7 8" key="1">
    <citation type="submission" date="2025-04" db="UniProtKB">
        <authorList>
            <consortium name="RefSeq"/>
        </authorList>
    </citation>
    <scope>IDENTIFICATION</scope>
    <source>
        <tissue evidence="7 8">Brain</tissue>
    </source>
</reference>
<protein>
    <submittedName>
        <fullName evidence="7 8">PWWP domain-containing DNA repair factor 3A isoform X1</fullName>
    </submittedName>
</protein>
<dbReference type="FunFam" id="2.30.30.140:FF:000063">
    <property type="entry name" value="PWWP domain-containing DNA repair factor 3A"/>
    <property type="match status" value="1"/>
</dbReference>
<dbReference type="GO" id="GO:0031491">
    <property type="term" value="F:nucleosome binding"/>
    <property type="evidence" value="ECO:0007669"/>
    <property type="project" value="TreeGrafter"/>
</dbReference>
<dbReference type="GeneID" id="101675405"/>
<evidence type="ECO:0000259" key="4">
    <source>
        <dbReference type="Pfam" id="PF20886"/>
    </source>
</evidence>
<evidence type="ECO:0000313" key="7">
    <source>
        <dbReference type="RefSeq" id="XP_044943766.1"/>
    </source>
</evidence>
<dbReference type="InterPro" id="IPR048765">
    <property type="entry name" value="PWP3A_3B_4_N"/>
</dbReference>
<sequence length="739" mass="81449">MTDAQYVLCRWEQRLWPAQVLARTETSTGSKRKKEFSLSVQILSLDEKIEVRSTDVETLKTAHIERIASSLASQDAVRAEPLEELAYRRSLRVALDVLNQRAALPRESSSREGRTALSSGGKSADPASSLCDPGSSGLQEAVPSSSGLQRRERAHPRLVAAPACRQDSRRQVAHKEELGKSESLRAVAGPSARAASRQGSGSRARCRRRTAPRPRGRKLAPEPGLGERARALSEGAGGKESSPPRPRSPPGVREEGLWAKARDPGLPLHSPDGLPTLERPAKRLCPDGSQRLPAPQLEPGAVPRQGPRGCTGLRSAGELGLPGPRAAEEPRDLHILVEEDRQSSGESVELNPIRSVLEEDEDDEEPPRILLYHEPRSFEVGMLVWLKHQKYPFWPAVVKSVRRREKKASVLFIEGHMDPKGRGITVSLRRLKHFDCKEKQALLNEAKEDFDQAIGWCVSLITDYRVRLGCGSFAGSFLEYYAADISYPVRKSIQQDVLGTRFPQLSKGDPEEPVAGSPQGRRRPYRKVLPDRSRAARDRANQKLVEYIVKARGAEGHLRAILKNRKPSRWLKTFLASGQYVTCVETYLEDEQQLDVVVKYLQGLYQEAGGRAPARASGDTIRFILDVLLPEALQKRCAEGLGAQSWDVCLRLRPSSAPSRRWTLWITRRLRRSISEDRPSATGKKKYLITSFWKKGISGADTGGAAGPVAGARAESAGPGPGLCSLLIRGCAFPGFLGR</sequence>
<dbReference type="Pfam" id="PF20884">
    <property type="entry name" value="MUM1-like_PWWP"/>
    <property type="match status" value="1"/>
</dbReference>
<dbReference type="CDD" id="cd06080">
    <property type="entry name" value="PWWP_MUM1-like"/>
    <property type="match status" value="1"/>
</dbReference>
<dbReference type="GO" id="GO:0005634">
    <property type="term" value="C:nucleus"/>
    <property type="evidence" value="ECO:0007669"/>
    <property type="project" value="TreeGrafter"/>
</dbReference>
<dbReference type="OrthoDB" id="10013064at2759"/>
<dbReference type="GO" id="GO:0005829">
    <property type="term" value="C:cytosol"/>
    <property type="evidence" value="ECO:0007669"/>
    <property type="project" value="TreeGrafter"/>
</dbReference>
<keyword evidence="6" id="KW-1185">Reference proteome</keyword>
<feature type="region of interest" description="Disordered" evidence="2">
    <location>
        <begin position="103"/>
        <end position="326"/>
    </location>
</feature>
<feature type="domain" description="PWWP" evidence="4">
    <location>
        <begin position="530"/>
        <end position="633"/>
    </location>
</feature>
<evidence type="ECO:0000313" key="6">
    <source>
        <dbReference type="Proteomes" id="UP000000715"/>
    </source>
</evidence>
<dbReference type="Proteomes" id="UP000000715">
    <property type="component" value="Unplaced"/>
</dbReference>
<feature type="compositionally biased region" description="Basic residues" evidence="2">
    <location>
        <begin position="204"/>
        <end position="218"/>
    </location>
</feature>
<feature type="domain" description="MUM1-like PWWP" evidence="3">
    <location>
        <begin position="378"/>
        <end position="457"/>
    </location>
</feature>